<evidence type="ECO:0000313" key="2">
    <source>
        <dbReference type="EMBL" id="CAK1599120.1"/>
    </source>
</evidence>
<organism evidence="2 3">
    <name type="scientific">Parnassius mnemosyne</name>
    <name type="common">clouded apollo</name>
    <dbReference type="NCBI Taxonomy" id="213953"/>
    <lineage>
        <taxon>Eukaryota</taxon>
        <taxon>Metazoa</taxon>
        <taxon>Ecdysozoa</taxon>
        <taxon>Arthropoda</taxon>
        <taxon>Hexapoda</taxon>
        <taxon>Insecta</taxon>
        <taxon>Pterygota</taxon>
        <taxon>Neoptera</taxon>
        <taxon>Endopterygota</taxon>
        <taxon>Lepidoptera</taxon>
        <taxon>Glossata</taxon>
        <taxon>Ditrysia</taxon>
        <taxon>Papilionoidea</taxon>
        <taxon>Papilionidae</taxon>
        <taxon>Parnassiinae</taxon>
        <taxon>Parnassini</taxon>
        <taxon>Parnassius</taxon>
        <taxon>Driopa</taxon>
    </lineage>
</organism>
<proteinExistence type="predicted"/>
<evidence type="ECO:0000256" key="1">
    <source>
        <dbReference type="SAM" id="MobiDB-lite"/>
    </source>
</evidence>
<comment type="caution">
    <text evidence="2">The sequence shown here is derived from an EMBL/GenBank/DDBJ whole genome shotgun (WGS) entry which is preliminary data.</text>
</comment>
<dbReference type="AlphaFoldDB" id="A0AAV1LUM5"/>
<protein>
    <submittedName>
        <fullName evidence="2">Uncharacterized protein</fullName>
    </submittedName>
</protein>
<evidence type="ECO:0000313" key="3">
    <source>
        <dbReference type="Proteomes" id="UP001314205"/>
    </source>
</evidence>
<gene>
    <name evidence="2" type="ORF">PARMNEM_LOCUS18029</name>
</gene>
<name>A0AAV1LUM5_9NEOP</name>
<sequence length="223" mass="24212">MKNSLLEAEGGAALSALMRPLSAGARHVCALALHLRRPHRHPRPPTPPPPPQRHTAPPDSPRTSSWERGRYSDQLEYRAEAESGSDTSAGSEGVAEGGDVARSLAALALLRARLPPAARALAAALPHAPPAARDPLRQILQLAALLQCRNHALIDVETALEAAENQIPEAVGQHQIVPVRTQPPRQPRQVRKVKEVPLKVFHQVECPQPTDLPFLDPLRLRTD</sequence>
<accession>A0AAV1LUM5</accession>
<dbReference type="EMBL" id="CAVLGL010000104">
    <property type="protein sequence ID" value="CAK1599120.1"/>
    <property type="molecule type" value="Genomic_DNA"/>
</dbReference>
<keyword evidence="3" id="KW-1185">Reference proteome</keyword>
<feature type="region of interest" description="Disordered" evidence="1">
    <location>
        <begin position="36"/>
        <end position="69"/>
    </location>
</feature>
<reference evidence="2 3" key="1">
    <citation type="submission" date="2023-11" db="EMBL/GenBank/DDBJ databases">
        <authorList>
            <person name="Hedman E."/>
            <person name="Englund M."/>
            <person name="Stromberg M."/>
            <person name="Nyberg Akerstrom W."/>
            <person name="Nylinder S."/>
            <person name="Jareborg N."/>
            <person name="Kallberg Y."/>
            <person name="Kronander E."/>
        </authorList>
    </citation>
    <scope>NUCLEOTIDE SEQUENCE [LARGE SCALE GENOMIC DNA]</scope>
</reference>
<dbReference type="Proteomes" id="UP001314205">
    <property type="component" value="Unassembled WGS sequence"/>
</dbReference>